<feature type="transmembrane region" description="Helical" evidence="6">
    <location>
        <begin position="12"/>
        <end position="35"/>
    </location>
</feature>
<accession>A0A429Y271</accession>
<feature type="transmembrane region" description="Helical" evidence="6">
    <location>
        <begin position="74"/>
        <end position="91"/>
    </location>
</feature>
<dbReference type="NCBIfam" id="TIGR03716">
    <property type="entry name" value="R_switched_YkoY"/>
    <property type="match status" value="1"/>
</dbReference>
<dbReference type="PANTHER" id="PTHR30238:SF4">
    <property type="entry name" value="SLL1022 PROTEIN"/>
    <property type="match status" value="1"/>
</dbReference>
<comment type="subcellular location">
    <subcellularLocation>
        <location evidence="1">Membrane</location>
        <topology evidence="1">Multi-pass membrane protein</topology>
    </subcellularLocation>
</comment>
<organism evidence="7 8">
    <name type="scientific">Siminovitchia acidinfaciens</name>
    <dbReference type="NCBI Taxonomy" id="2321395"/>
    <lineage>
        <taxon>Bacteria</taxon>
        <taxon>Bacillati</taxon>
        <taxon>Bacillota</taxon>
        <taxon>Bacilli</taxon>
        <taxon>Bacillales</taxon>
        <taxon>Bacillaceae</taxon>
        <taxon>Siminovitchia</taxon>
    </lineage>
</organism>
<evidence type="ECO:0000313" key="7">
    <source>
        <dbReference type="EMBL" id="RST75307.1"/>
    </source>
</evidence>
<keyword evidence="3 6" id="KW-0812">Transmembrane</keyword>
<sequence length="260" mass="28815">MELSMMLEYLWVLIVLIGLEGILAADNAVVMAVMVKHLPHDKQRKALFYGLFGAFIFRFAALFLITFLVNVWQIQAIGAAYLLFLSVHYLVKKYIGIEKVKKVKKDGKSQSFWFTVLKVEVADIAFAIDSMLAAVVLAVTLKPTGWFHVGGIDGGQFLVMLLGGLIGVIIMRFAANSFVSLLSKYPGLETSAFLIVGWVGVKLAVLTLSHQNVGLLSPHFPESFEWKLTFWVVLILIAATGYITSKKKAKKAVLHSTSKY</sequence>
<gene>
    <name evidence="7" type="ORF">D4T97_008640</name>
</gene>
<keyword evidence="8" id="KW-1185">Reference proteome</keyword>
<evidence type="ECO:0008006" key="9">
    <source>
        <dbReference type="Google" id="ProtNLM"/>
    </source>
</evidence>
<dbReference type="AlphaFoldDB" id="A0A429Y271"/>
<dbReference type="InterPro" id="IPR005496">
    <property type="entry name" value="Integral_membrane_TerC"/>
</dbReference>
<dbReference type="PANTHER" id="PTHR30238">
    <property type="entry name" value="MEMBRANE BOUND PREDICTED REDOX MODULATOR"/>
    <property type="match status" value="1"/>
</dbReference>
<dbReference type="OrthoDB" id="9806211at2"/>
<feature type="transmembrane region" description="Helical" evidence="6">
    <location>
        <begin position="228"/>
        <end position="245"/>
    </location>
</feature>
<dbReference type="GO" id="GO:0016020">
    <property type="term" value="C:membrane"/>
    <property type="evidence" value="ECO:0007669"/>
    <property type="project" value="UniProtKB-SubCell"/>
</dbReference>
<feature type="transmembrane region" description="Helical" evidence="6">
    <location>
        <begin position="112"/>
        <end position="137"/>
    </location>
</feature>
<dbReference type="Proteomes" id="UP000287156">
    <property type="component" value="Unassembled WGS sequence"/>
</dbReference>
<evidence type="ECO:0000256" key="2">
    <source>
        <dbReference type="ARBA" id="ARBA00007511"/>
    </source>
</evidence>
<dbReference type="Pfam" id="PF03741">
    <property type="entry name" value="TerC"/>
    <property type="match status" value="1"/>
</dbReference>
<comment type="caution">
    <text evidence="7">The sequence shown here is derived from an EMBL/GenBank/DDBJ whole genome shotgun (WGS) entry which is preliminary data.</text>
</comment>
<feature type="transmembrane region" description="Helical" evidence="6">
    <location>
        <begin position="187"/>
        <end position="208"/>
    </location>
</feature>
<keyword evidence="5 6" id="KW-0472">Membrane</keyword>
<comment type="similarity">
    <text evidence="2">Belongs to the TerC family.</text>
</comment>
<dbReference type="RefSeq" id="WP_126049677.1">
    <property type="nucleotide sequence ID" value="NZ_QYTV02000003.1"/>
</dbReference>
<evidence type="ECO:0000256" key="3">
    <source>
        <dbReference type="ARBA" id="ARBA00022692"/>
    </source>
</evidence>
<evidence type="ECO:0000256" key="1">
    <source>
        <dbReference type="ARBA" id="ARBA00004141"/>
    </source>
</evidence>
<name>A0A429Y271_9BACI</name>
<evidence type="ECO:0000256" key="5">
    <source>
        <dbReference type="ARBA" id="ARBA00023136"/>
    </source>
</evidence>
<dbReference type="EMBL" id="QYTV02000003">
    <property type="protein sequence ID" value="RST75307.1"/>
    <property type="molecule type" value="Genomic_DNA"/>
</dbReference>
<keyword evidence="4 6" id="KW-1133">Transmembrane helix</keyword>
<evidence type="ECO:0000313" key="8">
    <source>
        <dbReference type="Proteomes" id="UP000287156"/>
    </source>
</evidence>
<feature type="transmembrane region" description="Helical" evidence="6">
    <location>
        <begin position="47"/>
        <end position="68"/>
    </location>
</feature>
<evidence type="ECO:0000256" key="4">
    <source>
        <dbReference type="ARBA" id="ARBA00022989"/>
    </source>
</evidence>
<dbReference type="InterPro" id="IPR022493">
    <property type="entry name" value="CHP03716_TM_YkoY"/>
</dbReference>
<protein>
    <recommendedName>
        <fullName evidence="9">TerC family protein</fullName>
    </recommendedName>
</protein>
<feature type="transmembrane region" description="Helical" evidence="6">
    <location>
        <begin position="157"/>
        <end position="175"/>
    </location>
</feature>
<reference evidence="7" key="1">
    <citation type="submission" date="2018-12" db="EMBL/GenBank/DDBJ databases">
        <authorList>
            <person name="Sun L."/>
            <person name="Chen Z."/>
        </authorList>
    </citation>
    <scope>NUCLEOTIDE SEQUENCE [LARGE SCALE GENOMIC DNA]</scope>
    <source>
        <strain evidence="7">3-2-2</strain>
    </source>
</reference>
<proteinExistence type="inferred from homology"/>
<evidence type="ECO:0000256" key="6">
    <source>
        <dbReference type="SAM" id="Phobius"/>
    </source>
</evidence>